<dbReference type="NCBIfam" id="NF033681">
    <property type="entry name" value="ExeM_NucH_DNase"/>
    <property type="match status" value="1"/>
</dbReference>
<dbReference type="InterPro" id="IPR036691">
    <property type="entry name" value="Endo/exonu/phosph_ase_sf"/>
</dbReference>
<feature type="region of interest" description="Disordered" evidence="1">
    <location>
        <begin position="177"/>
        <end position="211"/>
    </location>
</feature>
<accession>A0ABT3MUU2</accession>
<dbReference type="Proteomes" id="UP001209854">
    <property type="component" value="Unassembled WGS sequence"/>
</dbReference>
<organism evidence="4 5">
    <name type="scientific">Endozoicomonas gorgoniicola</name>
    <dbReference type="NCBI Taxonomy" id="1234144"/>
    <lineage>
        <taxon>Bacteria</taxon>
        <taxon>Pseudomonadati</taxon>
        <taxon>Pseudomonadota</taxon>
        <taxon>Gammaproteobacteria</taxon>
        <taxon>Oceanospirillales</taxon>
        <taxon>Endozoicomonadaceae</taxon>
        <taxon>Endozoicomonas</taxon>
    </lineage>
</organism>
<dbReference type="RefSeq" id="WP_262567991.1">
    <property type="nucleotide sequence ID" value="NZ_JAPFCC010000001.1"/>
</dbReference>
<dbReference type="PROSITE" id="PS51841">
    <property type="entry name" value="LTD"/>
    <property type="match status" value="1"/>
</dbReference>
<evidence type="ECO:0000256" key="2">
    <source>
        <dbReference type="SAM" id="SignalP"/>
    </source>
</evidence>
<keyword evidence="5" id="KW-1185">Reference proteome</keyword>
<feature type="domain" description="LTD" evidence="3">
    <location>
        <begin position="18"/>
        <end position="140"/>
    </location>
</feature>
<dbReference type="CDD" id="cd04486">
    <property type="entry name" value="YhcR_OBF_like"/>
    <property type="match status" value="1"/>
</dbReference>
<dbReference type="Gene3D" id="3.60.10.10">
    <property type="entry name" value="Endonuclease/exonuclease/phosphatase"/>
    <property type="match status" value="1"/>
</dbReference>
<dbReference type="GO" id="GO:0004519">
    <property type="term" value="F:endonuclease activity"/>
    <property type="evidence" value="ECO:0007669"/>
    <property type="project" value="UniProtKB-KW"/>
</dbReference>
<gene>
    <name evidence="4" type="ORF">NX722_10875</name>
</gene>
<reference evidence="4 5" key="1">
    <citation type="submission" date="2022-10" db="EMBL/GenBank/DDBJ databases">
        <title>High-quality genome sequences of two octocoral-associated bacteria, Endozoicomonas euniceicola EF212 and Endozoicomonas gorgoniicola PS125.</title>
        <authorList>
            <person name="Chiou Y.-J."/>
            <person name="Chen Y.-H."/>
        </authorList>
    </citation>
    <scope>NUCLEOTIDE SEQUENCE [LARGE SCALE GENOMIC DNA]</scope>
    <source>
        <strain evidence="4 5">PS125</strain>
    </source>
</reference>
<protein>
    <submittedName>
        <fullName evidence="4">ExeM/NucH family extracellular endonuclease</fullName>
    </submittedName>
</protein>
<evidence type="ECO:0000256" key="1">
    <source>
        <dbReference type="SAM" id="MobiDB-lite"/>
    </source>
</evidence>
<keyword evidence="4" id="KW-0378">Hydrolase</keyword>
<sequence>MKTITYNKGFALSAMAASVMLASSSVNAELMISEYVEGSGYNKALELYNTSQENSVDLSDYQLVVYRNGAKDNVTTFSEMQGTLKPGHTYVIVNKRASGELKDKASLITNSPALGFNGDDPVEIQRIATGERVDILGVPGASEKDLENKTLARKADVKNGSQEHDLNQWEIMSKNSFSGLGYTPDGEHKPTSAGDKPEPEPRPDFGQCNDESITPIHEVQGKGFKSPLENKLVTVQGVVTAVYDSTYFVQQTTPASSEYDGASLAIQVYDSKNKPKVNDVVYIRGIVKEYKSMNQKTDGTMTQLTEIGNDYEKCRESSGIKPTSLLFTTNTNLESYEGMQVSLSNKNLYISSNRLLNRYGNLTLALDGVRQKPNNLYLPSSEEAAQLRKDNARNSIVLDDGSTKSNPATISYYPNLSDDNPLRVGTLVNGGLKGILRYAYDSYQLIPAAEISIDNSQSLRPESPEKKAPENLRIASFNVLNYFNGLRNDDGTIDWKRSDKGKARGANSAGEFATQRSKIINAIHEIDADILGLLEVENDGYGEYSAIQDLVNGLNKAFEDDPETHYEFVRTSDKYIGQDVIKVAMIYNTHRVEPEGEPTVLKIYPFDEKTKKHRQPIIQTFKYTNSNEPVTVAINHFKSKGSSCDAMNDPKDEFGQGNCNRMRVSAADTLGRFLKDNYDNQNVVILGDLNAYAQEDPVKVLTDAEAESHEMMTRDDSGQYKRTPTTFKLGYIPAVEAKHHKAPISFIYDGEVGALDHALYSPSLKNKVDNVIEWNINGYEMPGHDYNTEYKNAENQQDETWYQRLVNSDSPYRSSDHDPVIVDLALNNIEEEEEEEEVKSSDLKPAIIKPALNNIEEEDDESGSMGIPMLLLGALTLLGRRRKPRA</sequence>
<dbReference type="PANTHER" id="PTHR42834">
    <property type="entry name" value="ENDONUCLEASE/EXONUCLEASE/PHOSPHATASE FAMILY PROTEIN (AFU_ORTHOLOGUE AFUA_3G09210)"/>
    <property type="match status" value="1"/>
</dbReference>
<keyword evidence="2" id="KW-0732">Signal</keyword>
<dbReference type="InterPro" id="IPR047971">
    <property type="entry name" value="ExeM-like"/>
</dbReference>
<evidence type="ECO:0000259" key="3">
    <source>
        <dbReference type="PROSITE" id="PS51841"/>
    </source>
</evidence>
<feature type="compositionally biased region" description="Basic and acidic residues" evidence="1">
    <location>
        <begin position="185"/>
        <end position="203"/>
    </location>
</feature>
<dbReference type="InterPro" id="IPR001322">
    <property type="entry name" value="Lamin_tail_dom"/>
</dbReference>
<feature type="signal peptide" evidence="2">
    <location>
        <begin position="1"/>
        <end position="28"/>
    </location>
</feature>
<dbReference type="PANTHER" id="PTHR42834:SF1">
    <property type="entry name" value="ENDONUCLEASE_EXONUCLEASE_PHOSPHATASE FAMILY PROTEIN (AFU_ORTHOLOGUE AFUA_3G09210)"/>
    <property type="match status" value="1"/>
</dbReference>
<comment type="caution">
    <text evidence="4">The sequence shown here is derived from an EMBL/GenBank/DDBJ whole genome shotgun (WGS) entry which is preliminary data.</text>
</comment>
<evidence type="ECO:0000313" key="4">
    <source>
        <dbReference type="EMBL" id="MCW7553129.1"/>
    </source>
</evidence>
<name>A0ABT3MUU2_9GAMM</name>
<keyword evidence="4" id="KW-0255">Endonuclease</keyword>
<dbReference type="CDD" id="cd10283">
    <property type="entry name" value="MnuA_DNase1-like"/>
    <property type="match status" value="1"/>
</dbReference>
<dbReference type="SUPFAM" id="SSF56219">
    <property type="entry name" value="DNase I-like"/>
    <property type="match status" value="1"/>
</dbReference>
<evidence type="ECO:0000313" key="5">
    <source>
        <dbReference type="Proteomes" id="UP001209854"/>
    </source>
</evidence>
<feature type="chain" id="PRO_5045249414" evidence="2">
    <location>
        <begin position="29"/>
        <end position="886"/>
    </location>
</feature>
<dbReference type="EMBL" id="JAPFCC010000001">
    <property type="protein sequence ID" value="MCW7553129.1"/>
    <property type="molecule type" value="Genomic_DNA"/>
</dbReference>
<proteinExistence type="predicted"/>
<keyword evidence="4" id="KW-0540">Nuclease</keyword>